<keyword evidence="2" id="KW-1185">Reference proteome</keyword>
<gene>
    <name evidence="1" type="ORF">VSX58_11370</name>
</gene>
<proteinExistence type="predicted"/>
<accession>A0ABU6JRF7</accession>
<reference evidence="1 2" key="1">
    <citation type="journal article" date="2017" name="Int. J. Syst. Evol. Microbiol.">
        <title>Brenneria populi subsp. brevivirga subsp. nov. isolated from symptomatic bark of Populus x euramericana canker, and description of Brenneria populi subsp. populi subsp. nov.</title>
        <authorList>
            <person name="Zheng M.H."/>
            <person name="Piao C.G."/>
            <person name="Xue H."/>
            <person name="Guo M.W."/>
            <person name="Li Y."/>
        </authorList>
    </citation>
    <scope>NUCLEOTIDE SEQUENCE [LARGE SCALE GENOMIC DNA]</scope>
    <source>
        <strain evidence="1 2">D9-5</strain>
    </source>
</reference>
<organism evidence="1 2">
    <name type="scientific">Brenneria populi</name>
    <dbReference type="NCBI Taxonomy" id="1505588"/>
    <lineage>
        <taxon>Bacteria</taxon>
        <taxon>Pseudomonadati</taxon>
        <taxon>Pseudomonadota</taxon>
        <taxon>Gammaproteobacteria</taxon>
        <taxon>Enterobacterales</taxon>
        <taxon>Pectobacteriaceae</taxon>
        <taxon>Brenneria</taxon>
    </lineage>
</organism>
<sequence>MKMIKHKKGFSLLEIILVLGIGTAMAFLKFQDMKNEQETVMANAVGSQMKQMGEAVNRYISIRYDKLSTLSSSSSQTSDPGPRICSAAECEITYQTLINEGLLPVSYTGKNAQASSYKIILKRDGTAPNYVINGLITTTLAWKEGAKIRYDLLGRAMWTAGIDSGITRTATVVSGYQGQWSEKAADYSNITSEGLLVYRVGYDSSMYSVYLRRDGTLPMTGDLNMGGNDINNARNITASGTGNFGGYIKSGGNITATTGFGDLISLGGDKVNRDYEMILHTKGLPLIIHDTENSTDSTILKTYGNIEANGNILASKNITATGNLNGRQLTVKNGYGDTMILGGDAAGEDYEIRLSDNRPLTLWRHDGTTSGSATETRFQVWGSQSNRGDLNIAASGAAAGKITASGNILSGGTVSGQYLQPTSTISSGAACSIPGAISKDDKGAIYSCEDLIWQQPASKVLIGLYRVDIVNRGGRKECVLPNSATGDCSCSPGLKSVQISSTSEQHEQGGGGNGSGASYYSYQNIYACVN</sequence>
<name>A0ABU6JRF7_9GAMM</name>
<dbReference type="Proteomes" id="UP001309705">
    <property type="component" value="Unassembled WGS sequence"/>
</dbReference>
<comment type="caution">
    <text evidence="1">The sequence shown here is derived from an EMBL/GenBank/DDBJ whole genome shotgun (WGS) entry which is preliminary data.</text>
</comment>
<evidence type="ECO:0000313" key="2">
    <source>
        <dbReference type="Proteomes" id="UP001309705"/>
    </source>
</evidence>
<evidence type="ECO:0000313" key="1">
    <source>
        <dbReference type="EMBL" id="MEC5343192.1"/>
    </source>
</evidence>
<dbReference type="EMBL" id="JAYWTM010000007">
    <property type="protein sequence ID" value="MEC5343192.1"/>
    <property type="molecule type" value="Genomic_DNA"/>
</dbReference>
<protein>
    <submittedName>
        <fullName evidence="1">Shufflon system plasmid conjugative transfer pilus tip adhesin PilV</fullName>
    </submittedName>
</protein>